<proteinExistence type="predicted"/>
<dbReference type="Pfam" id="PF08311">
    <property type="entry name" value="Mad3_BUB1_I"/>
    <property type="match status" value="1"/>
</dbReference>
<accession>A0ABN7S8I7</accession>
<feature type="region of interest" description="Disordered" evidence="1">
    <location>
        <begin position="1"/>
        <end position="27"/>
    </location>
</feature>
<evidence type="ECO:0000259" key="2">
    <source>
        <dbReference type="Pfam" id="PF08311"/>
    </source>
</evidence>
<feature type="compositionally biased region" description="Basic and acidic residues" evidence="1">
    <location>
        <begin position="1"/>
        <end position="13"/>
    </location>
</feature>
<gene>
    <name evidence="3" type="ORF">OKIOD_LOCUS4660</name>
</gene>
<feature type="compositionally biased region" description="Basic and acidic residues" evidence="1">
    <location>
        <begin position="201"/>
        <end position="214"/>
    </location>
</feature>
<sequence>MSETEKKEDDWFGQKENIQPRRKGQSSDYLARLAKQNDPEFQARVKKEQDEWENRVRYEAQENPMIWHEYFTWANQNVFDSYQLKILQHKALNGIIRSENSLERFGKNEKVFELFTRAVDEAKNWQEIMSFVRSKKFFVNMAKFWTIWAGRHEIEEGVREADEILTEGEKYLAAKKEELAELRKWRSNMDIRIALGRSRQRASDLESDNSERQRNRSTRPARKFGTMIKRDDDPQGDRPGGVKSNAKRTISIFKDKTEPTTVAGLEGDWNRQKVPPNIKIKGKENKTKAEKWNKGGLKDIEAHVPKASKLIIPIDDESDDSDDGKITKGSSKSTKGQGQLKEIKGKKLDQFWSFDEEKEKENGKQKFMYRKNEINMGLKEVSFEELRAFKYSRSIEKAAAKEKALENIRTPVQRKLDEDEMLKRGQFSPDAEAHDFSPVKLQFAESNLDELGCGLIPKTPEIEARDRKLSRISEEASVDLELEKLPDAEEKLREPVVKKSKKKLAFKIFCDDQ</sequence>
<dbReference type="InterPro" id="IPR013212">
    <property type="entry name" value="Mad3/Bub1_I"/>
</dbReference>
<dbReference type="Gene3D" id="1.25.40.430">
    <property type="match status" value="1"/>
</dbReference>
<keyword evidence="4" id="KW-1185">Reference proteome</keyword>
<evidence type="ECO:0000256" key="1">
    <source>
        <dbReference type="SAM" id="MobiDB-lite"/>
    </source>
</evidence>
<feature type="domain" description="BUB1 N-terminal" evidence="2">
    <location>
        <begin position="48"/>
        <end position="168"/>
    </location>
</feature>
<dbReference type="EMBL" id="OU015568">
    <property type="protein sequence ID" value="CAG5091527.1"/>
    <property type="molecule type" value="Genomic_DNA"/>
</dbReference>
<evidence type="ECO:0000313" key="4">
    <source>
        <dbReference type="Proteomes" id="UP001158576"/>
    </source>
</evidence>
<organism evidence="3 4">
    <name type="scientific">Oikopleura dioica</name>
    <name type="common">Tunicate</name>
    <dbReference type="NCBI Taxonomy" id="34765"/>
    <lineage>
        <taxon>Eukaryota</taxon>
        <taxon>Metazoa</taxon>
        <taxon>Chordata</taxon>
        <taxon>Tunicata</taxon>
        <taxon>Appendicularia</taxon>
        <taxon>Copelata</taxon>
        <taxon>Oikopleuridae</taxon>
        <taxon>Oikopleura</taxon>
    </lineage>
</organism>
<dbReference type="Proteomes" id="UP001158576">
    <property type="component" value="Chromosome PAR"/>
</dbReference>
<feature type="region of interest" description="Disordered" evidence="1">
    <location>
        <begin position="313"/>
        <end position="340"/>
    </location>
</feature>
<reference evidence="3 4" key="1">
    <citation type="submission" date="2021-04" db="EMBL/GenBank/DDBJ databases">
        <authorList>
            <person name="Bliznina A."/>
        </authorList>
    </citation>
    <scope>NUCLEOTIDE SEQUENCE [LARGE SCALE GENOMIC DNA]</scope>
</reference>
<evidence type="ECO:0000313" key="3">
    <source>
        <dbReference type="EMBL" id="CAG5091527.1"/>
    </source>
</evidence>
<feature type="region of interest" description="Disordered" evidence="1">
    <location>
        <begin position="198"/>
        <end position="246"/>
    </location>
</feature>
<name>A0ABN7S8I7_OIKDI</name>
<protein>
    <submittedName>
        <fullName evidence="3">Oidioi.mRNA.OKI2018_I69.PAR.g13102.t1.cds</fullName>
    </submittedName>
</protein>
<feature type="compositionally biased region" description="Low complexity" evidence="1">
    <location>
        <begin position="327"/>
        <end position="339"/>
    </location>
</feature>